<reference evidence="1 2" key="1">
    <citation type="submission" date="2021-08" db="EMBL/GenBank/DDBJ databases">
        <authorList>
            <person name="Tuo L."/>
        </authorList>
    </citation>
    <scope>NUCLEOTIDE SEQUENCE [LARGE SCALE GENOMIC DNA]</scope>
    <source>
        <strain evidence="1 2">JCM 31229</strain>
    </source>
</reference>
<dbReference type="InterPro" id="IPR011006">
    <property type="entry name" value="CheY-like_superfamily"/>
</dbReference>
<proteinExistence type="predicted"/>
<dbReference type="RefSeq" id="WP_222992285.1">
    <property type="nucleotide sequence ID" value="NZ_JAINVV010000011.1"/>
</dbReference>
<keyword evidence="2" id="KW-1185">Reference proteome</keyword>
<comment type="caution">
    <text evidence="1">The sequence shown here is derived from an EMBL/GenBank/DDBJ whole genome shotgun (WGS) entry which is preliminary data.</text>
</comment>
<accession>A0ABS7PVF4</accession>
<evidence type="ECO:0000313" key="1">
    <source>
        <dbReference type="EMBL" id="MBY8825183.1"/>
    </source>
</evidence>
<gene>
    <name evidence="1" type="ORF">K7G82_22970</name>
</gene>
<organism evidence="1 2">
    <name type="scientific">Sphingomonas colocasiae</name>
    <dbReference type="NCBI Taxonomy" id="1848973"/>
    <lineage>
        <taxon>Bacteria</taxon>
        <taxon>Pseudomonadati</taxon>
        <taxon>Pseudomonadota</taxon>
        <taxon>Alphaproteobacteria</taxon>
        <taxon>Sphingomonadales</taxon>
        <taxon>Sphingomonadaceae</taxon>
        <taxon>Sphingomonas</taxon>
    </lineage>
</organism>
<evidence type="ECO:0000313" key="2">
    <source>
        <dbReference type="Proteomes" id="UP000706039"/>
    </source>
</evidence>
<name>A0ABS7PVF4_9SPHN</name>
<dbReference type="EMBL" id="JAINVV010000011">
    <property type="protein sequence ID" value="MBY8825183.1"/>
    <property type="molecule type" value="Genomic_DNA"/>
</dbReference>
<dbReference type="SUPFAM" id="SSF52172">
    <property type="entry name" value="CheY-like"/>
    <property type="match status" value="1"/>
</dbReference>
<dbReference type="CDD" id="cd00156">
    <property type="entry name" value="REC"/>
    <property type="match status" value="1"/>
</dbReference>
<sequence>MSALIIEDDDFKVDRMTGFLQTEAPQLSVEIARSYKTGLRALVAKPRTLVLLDMTLPTFDVQRGSDGGRPLSLGGRELLRQMKRRGATWPVVVVTGFDTFGTGPSHLTLEQLDTELRREFDSFYLGSVYFSATSDTWRDQLRVLADGALTGPAS</sequence>
<dbReference type="Proteomes" id="UP000706039">
    <property type="component" value="Unassembled WGS sequence"/>
</dbReference>
<dbReference type="Gene3D" id="3.40.50.2300">
    <property type="match status" value="1"/>
</dbReference>
<protein>
    <submittedName>
        <fullName evidence="1">Response regulator</fullName>
    </submittedName>
</protein>